<sequence>MVAELVAQVDGLSMDERGEPRLDRSYTLNFMGDWGGANFHRICAWLTQEFCDRAGPGTRTGIWSLRDGGLDGLKQLNEGAVDLAICTPTGLLSKMLTGESGFQKAMPHLRAIGVLPQNDRMVLAVHPKYNINSIEDLRTRKPAIRLVTSTNDGTNPIGYIANEYLNAHGISKATIESWGGKIFTRHRPEQCVALVESGEADALLQEAIMTPWWRGLVESNKLVPLAAEEQALVSLQKSVGLGRNHLPAGWWSNLQHDLPTLDFSDFAILVRDDMPKEVAYLLTWCLVETRDMLEGQYKHIKPERSPLSYPLDPKKMAQTPVPLHDGAQEYYSKADFSKKRQPLVSSPF</sequence>
<evidence type="ECO:0000313" key="1">
    <source>
        <dbReference type="EMBL" id="KAK5056056.1"/>
    </source>
</evidence>
<dbReference type="Pfam" id="PF16868">
    <property type="entry name" value="NMT1_3"/>
    <property type="match status" value="1"/>
</dbReference>
<keyword evidence="2" id="KW-1185">Reference proteome</keyword>
<dbReference type="PANTHER" id="PTHR42941:SF1">
    <property type="entry name" value="SLL1037 PROTEIN"/>
    <property type="match status" value="1"/>
</dbReference>
<dbReference type="AlphaFoldDB" id="A0AAV9NEN9"/>
<dbReference type="InterPro" id="IPR011852">
    <property type="entry name" value="TRAP_TAXI"/>
</dbReference>
<protein>
    <recommendedName>
        <fullName evidence="3">SsuA/THI5-like domain-containing protein</fullName>
    </recommendedName>
</protein>
<name>A0AAV9NEN9_9EURO</name>
<dbReference type="PANTHER" id="PTHR42941">
    <property type="entry name" value="SLL1037 PROTEIN"/>
    <property type="match status" value="1"/>
</dbReference>
<dbReference type="Gene3D" id="3.40.190.10">
    <property type="entry name" value="Periplasmic binding protein-like II"/>
    <property type="match status" value="2"/>
</dbReference>
<gene>
    <name evidence="1" type="ORF">LTR84_012607</name>
</gene>
<reference evidence="1 2" key="1">
    <citation type="submission" date="2023-08" db="EMBL/GenBank/DDBJ databases">
        <title>Black Yeasts Isolated from many extreme environments.</title>
        <authorList>
            <person name="Coleine C."/>
            <person name="Stajich J.E."/>
            <person name="Selbmann L."/>
        </authorList>
    </citation>
    <scope>NUCLEOTIDE SEQUENCE [LARGE SCALE GENOMIC DNA]</scope>
    <source>
        <strain evidence="1 2">CCFEE 5792</strain>
    </source>
</reference>
<dbReference type="GeneID" id="89980749"/>
<comment type="caution">
    <text evidence="1">The sequence shown here is derived from an EMBL/GenBank/DDBJ whole genome shotgun (WGS) entry which is preliminary data.</text>
</comment>
<dbReference type="EMBL" id="JAVRRD010000008">
    <property type="protein sequence ID" value="KAK5056056.1"/>
    <property type="molecule type" value="Genomic_DNA"/>
</dbReference>
<dbReference type="Proteomes" id="UP001358417">
    <property type="component" value="Unassembled WGS sequence"/>
</dbReference>
<evidence type="ECO:0000313" key="2">
    <source>
        <dbReference type="Proteomes" id="UP001358417"/>
    </source>
</evidence>
<accession>A0AAV9NEN9</accession>
<dbReference type="SUPFAM" id="SSF53850">
    <property type="entry name" value="Periplasmic binding protein-like II"/>
    <property type="match status" value="1"/>
</dbReference>
<organism evidence="1 2">
    <name type="scientific">Exophiala bonariae</name>
    <dbReference type="NCBI Taxonomy" id="1690606"/>
    <lineage>
        <taxon>Eukaryota</taxon>
        <taxon>Fungi</taxon>
        <taxon>Dikarya</taxon>
        <taxon>Ascomycota</taxon>
        <taxon>Pezizomycotina</taxon>
        <taxon>Eurotiomycetes</taxon>
        <taxon>Chaetothyriomycetidae</taxon>
        <taxon>Chaetothyriales</taxon>
        <taxon>Herpotrichiellaceae</taxon>
        <taxon>Exophiala</taxon>
    </lineage>
</organism>
<proteinExistence type="predicted"/>
<evidence type="ECO:0008006" key="3">
    <source>
        <dbReference type="Google" id="ProtNLM"/>
    </source>
</evidence>
<dbReference type="RefSeq" id="XP_064708026.1">
    <property type="nucleotide sequence ID" value="XM_064856126.1"/>
</dbReference>